<keyword evidence="5" id="KW-1185">Reference proteome</keyword>
<dbReference type="InterPro" id="IPR013087">
    <property type="entry name" value="Znf_C2H2_type"/>
</dbReference>
<feature type="domain" description="C2H2-type" evidence="3">
    <location>
        <begin position="10"/>
        <end position="37"/>
    </location>
</feature>
<dbReference type="Pfam" id="PF00096">
    <property type="entry name" value="zf-C2H2"/>
    <property type="match status" value="1"/>
</dbReference>
<sequence length="151" mass="16498">MESGNQNAQFECEVCRKTFKRRYTLDRHIKIHDQNAAVKCRVGPLAGDPNPRTGARNPKKIGGSRPRVGVPQSYTNFIDFILGLGPPNPEQTLCTGWGAPTLKFFGSSKILGLGAPNPAMQKGWGPPIFGVGGPRPKVGVPREWPYLTYVP</sequence>
<organism evidence="4 5">
    <name type="scientific">Folsomia candida</name>
    <name type="common">Springtail</name>
    <dbReference type="NCBI Taxonomy" id="158441"/>
    <lineage>
        <taxon>Eukaryota</taxon>
        <taxon>Metazoa</taxon>
        <taxon>Ecdysozoa</taxon>
        <taxon>Arthropoda</taxon>
        <taxon>Hexapoda</taxon>
        <taxon>Collembola</taxon>
        <taxon>Entomobryomorpha</taxon>
        <taxon>Isotomoidea</taxon>
        <taxon>Isotomidae</taxon>
        <taxon>Proisotominae</taxon>
        <taxon>Folsomia</taxon>
    </lineage>
</organism>
<name>A0A226DBH5_FOLCA</name>
<dbReference type="SUPFAM" id="SSF57667">
    <property type="entry name" value="beta-beta-alpha zinc fingers"/>
    <property type="match status" value="1"/>
</dbReference>
<dbReference type="GO" id="GO:0008270">
    <property type="term" value="F:zinc ion binding"/>
    <property type="evidence" value="ECO:0007669"/>
    <property type="project" value="UniProtKB-KW"/>
</dbReference>
<dbReference type="AlphaFoldDB" id="A0A226DBH5"/>
<keyword evidence="1" id="KW-0863">Zinc-finger</keyword>
<keyword evidence="1" id="KW-0479">Metal-binding</keyword>
<dbReference type="EMBL" id="LNIX01000026">
    <property type="protein sequence ID" value="OXA42559.1"/>
    <property type="molecule type" value="Genomic_DNA"/>
</dbReference>
<accession>A0A226DBH5</accession>
<evidence type="ECO:0000313" key="5">
    <source>
        <dbReference type="Proteomes" id="UP000198287"/>
    </source>
</evidence>
<keyword evidence="1" id="KW-0862">Zinc</keyword>
<evidence type="ECO:0000259" key="3">
    <source>
        <dbReference type="PROSITE" id="PS50157"/>
    </source>
</evidence>
<dbReference type="Proteomes" id="UP000198287">
    <property type="component" value="Unassembled WGS sequence"/>
</dbReference>
<comment type="caution">
    <text evidence="4">The sequence shown here is derived from an EMBL/GenBank/DDBJ whole genome shotgun (WGS) entry which is preliminary data.</text>
</comment>
<dbReference type="PROSITE" id="PS50157">
    <property type="entry name" value="ZINC_FINGER_C2H2_2"/>
    <property type="match status" value="1"/>
</dbReference>
<dbReference type="Gene3D" id="3.30.160.60">
    <property type="entry name" value="Classic Zinc Finger"/>
    <property type="match status" value="1"/>
</dbReference>
<gene>
    <name evidence="4" type="ORF">Fcan01_23025</name>
</gene>
<protein>
    <submittedName>
        <fullName evidence="4">Zinc finger protein 14</fullName>
    </submittedName>
</protein>
<evidence type="ECO:0000256" key="1">
    <source>
        <dbReference type="PROSITE-ProRule" id="PRU00042"/>
    </source>
</evidence>
<evidence type="ECO:0000313" key="4">
    <source>
        <dbReference type="EMBL" id="OXA42559.1"/>
    </source>
</evidence>
<dbReference type="InterPro" id="IPR036236">
    <property type="entry name" value="Znf_C2H2_sf"/>
</dbReference>
<proteinExistence type="predicted"/>
<feature type="region of interest" description="Disordered" evidence="2">
    <location>
        <begin position="42"/>
        <end position="66"/>
    </location>
</feature>
<evidence type="ECO:0000256" key="2">
    <source>
        <dbReference type="SAM" id="MobiDB-lite"/>
    </source>
</evidence>
<reference evidence="4 5" key="1">
    <citation type="submission" date="2015-12" db="EMBL/GenBank/DDBJ databases">
        <title>The genome of Folsomia candida.</title>
        <authorList>
            <person name="Faddeeva A."/>
            <person name="Derks M.F."/>
            <person name="Anvar Y."/>
            <person name="Smit S."/>
            <person name="Van Straalen N."/>
            <person name="Roelofs D."/>
        </authorList>
    </citation>
    <scope>NUCLEOTIDE SEQUENCE [LARGE SCALE GENOMIC DNA]</scope>
    <source>
        <strain evidence="4 5">VU population</strain>
        <tissue evidence="4">Whole body</tissue>
    </source>
</reference>
<dbReference type="SMART" id="SM00355">
    <property type="entry name" value="ZnF_C2H2"/>
    <property type="match status" value="1"/>
</dbReference>
<dbReference type="PROSITE" id="PS00028">
    <property type="entry name" value="ZINC_FINGER_C2H2_1"/>
    <property type="match status" value="1"/>
</dbReference>